<evidence type="ECO:0008006" key="8">
    <source>
        <dbReference type="Google" id="ProtNLM"/>
    </source>
</evidence>
<gene>
    <name evidence="6" type="ORF">A2642_04320</name>
</gene>
<dbReference type="PROSITE" id="PS51841">
    <property type="entry name" value="LTD"/>
    <property type="match status" value="2"/>
</dbReference>
<dbReference type="PROSITE" id="PS50093">
    <property type="entry name" value="PKD"/>
    <property type="match status" value="1"/>
</dbReference>
<dbReference type="InterPro" id="IPR013783">
    <property type="entry name" value="Ig-like_fold"/>
</dbReference>
<dbReference type="Pfam" id="PF00932">
    <property type="entry name" value="LTD"/>
    <property type="match status" value="1"/>
</dbReference>
<evidence type="ECO:0000313" key="6">
    <source>
        <dbReference type="EMBL" id="OGI66781.1"/>
    </source>
</evidence>
<dbReference type="InterPro" id="IPR035986">
    <property type="entry name" value="PKD_dom_sf"/>
</dbReference>
<feature type="domain" description="PKD" evidence="4">
    <location>
        <begin position="240"/>
        <end position="274"/>
    </location>
</feature>
<dbReference type="SUPFAM" id="SSF74853">
    <property type="entry name" value="Lamin A/C globular tail domain"/>
    <property type="match status" value="2"/>
</dbReference>
<evidence type="ECO:0000259" key="5">
    <source>
        <dbReference type="PROSITE" id="PS51841"/>
    </source>
</evidence>
<feature type="chain" id="PRO_5009527192" description="PKD domain-containing protein" evidence="3">
    <location>
        <begin position="24"/>
        <end position="485"/>
    </location>
</feature>
<feature type="signal peptide" evidence="3">
    <location>
        <begin position="1"/>
        <end position="23"/>
    </location>
</feature>
<accession>A0A1F6VAU5</accession>
<sequence>MSKKLILFFICTILFFSFHSAYAEVIINEVQIAGSTANDEFIELYNSGDSVANLTDFYIKKKTSSGSESSFVVPSRFEGVTISSGGYLLLARENEYMGTVSPDIFWPSSYSLANNNSLTLFRGNETDKNEVSWQTIEENKSFQKTTTGWIIAVATPKAQNPNSSSSAPVGTGTLISNNSDNDDNHSTQNTNSTETKNKIIEEPKIKTKIITKNNVFTGTASSFQAATFGYSKEKLNYGKYFWNFGDGDSKEIQTNSTEKLSHTYLYPGDYVVTLEYYMNFYGDVPDASDKMTIKVTKANFLISAVGDSQDFFVELSNNTDYDADIGNWSLSSSAKNFTFPKNTVISSKKKMTISSVLTHFSVFDKDTLKLITPQGRIVFDYGISLIPAVPIEKIPVQSKQSKISPAVQPLEKQLEENTATLTDTQIPVENLGASIVSSGIVKDSLISFPSIIALIFIGASGGAVYFLRKKKIISSAGDDFKILDE</sequence>
<dbReference type="Proteomes" id="UP000178700">
    <property type="component" value="Unassembled WGS sequence"/>
</dbReference>
<comment type="caution">
    <text evidence="6">The sequence shown here is derived from an EMBL/GenBank/DDBJ whole genome shotgun (WGS) entry which is preliminary data.</text>
</comment>
<dbReference type="InterPro" id="IPR000601">
    <property type="entry name" value="PKD_dom"/>
</dbReference>
<organism evidence="6 7">
    <name type="scientific">Candidatus Nomurabacteria bacterium RIFCSPHIGHO2_01_FULL_39_10</name>
    <dbReference type="NCBI Taxonomy" id="1801733"/>
    <lineage>
        <taxon>Bacteria</taxon>
        <taxon>Candidatus Nomuraibacteriota</taxon>
    </lineage>
</organism>
<dbReference type="InterPro" id="IPR036415">
    <property type="entry name" value="Lamin_tail_dom_sf"/>
</dbReference>
<evidence type="ECO:0000259" key="4">
    <source>
        <dbReference type="PROSITE" id="PS50093"/>
    </source>
</evidence>
<feature type="domain" description="LTD" evidence="5">
    <location>
        <begin position="14"/>
        <end position="135"/>
    </location>
</feature>
<dbReference type="Gene3D" id="2.60.40.10">
    <property type="entry name" value="Immunoglobulins"/>
    <property type="match status" value="1"/>
</dbReference>
<dbReference type="CDD" id="cd00146">
    <property type="entry name" value="PKD"/>
    <property type="match status" value="1"/>
</dbReference>
<evidence type="ECO:0000256" key="3">
    <source>
        <dbReference type="SAM" id="SignalP"/>
    </source>
</evidence>
<keyword evidence="2" id="KW-0472">Membrane</keyword>
<feature type="compositionally biased region" description="Polar residues" evidence="1">
    <location>
        <begin position="157"/>
        <end position="168"/>
    </location>
</feature>
<feature type="region of interest" description="Disordered" evidence="1">
    <location>
        <begin position="155"/>
        <end position="199"/>
    </location>
</feature>
<protein>
    <recommendedName>
        <fullName evidence="8">PKD domain-containing protein</fullName>
    </recommendedName>
</protein>
<keyword evidence="3" id="KW-0732">Signal</keyword>
<keyword evidence="2" id="KW-1133">Transmembrane helix</keyword>
<evidence type="ECO:0000313" key="7">
    <source>
        <dbReference type="Proteomes" id="UP000178700"/>
    </source>
</evidence>
<dbReference type="AlphaFoldDB" id="A0A1F6VAU5"/>
<feature type="transmembrane region" description="Helical" evidence="2">
    <location>
        <begin position="445"/>
        <end position="467"/>
    </location>
</feature>
<feature type="domain" description="LTD" evidence="5">
    <location>
        <begin position="289"/>
        <end position="450"/>
    </location>
</feature>
<dbReference type="InterPro" id="IPR001322">
    <property type="entry name" value="Lamin_tail_dom"/>
</dbReference>
<dbReference type="EMBL" id="MFTJ01000001">
    <property type="protein sequence ID" value="OGI66781.1"/>
    <property type="molecule type" value="Genomic_DNA"/>
</dbReference>
<evidence type="ECO:0000256" key="1">
    <source>
        <dbReference type="SAM" id="MobiDB-lite"/>
    </source>
</evidence>
<evidence type="ECO:0000256" key="2">
    <source>
        <dbReference type="SAM" id="Phobius"/>
    </source>
</evidence>
<reference evidence="6 7" key="1">
    <citation type="journal article" date="2016" name="Nat. Commun.">
        <title>Thousands of microbial genomes shed light on interconnected biogeochemical processes in an aquifer system.</title>
        <authorList>
            <person name="Anantharaman K."/>
            <person name="Brown C.T."/>
            <person name="Hug L.A."/>
            <person name="Sharon I."/>
            <person name="Castelle C.J."/>
            <person name="Probst A.J."/>
            <person name="Thomas B.C."/>
            <person name="Singh A."/>
            <person name="Wilkins M.J."/>
            <person name="Karaoz U."/>
            <person name="Brodie E.L."/>
            <person name="Williams K.H."/>
            <person name="Hubbard S.S."/>
            <person name="Banfield J.F."/>
        </authorList>
    </citation>
    <scope>NUCLEOTIDE SEQUENCE [LARGE SCALE GENOMIC DNA]</scope>
</reference>
<dbReference type="Pfam" id="PF18911">
    <property type="entry name" value="PKD_4"/>
    <property type="match status" value="1"/>
</dbReference>
<proteinExistence type="predicted"/>
<name>A0A1F6VAU5_9BACT</name>
<dbReference type="Gene3D" id="2.60.40.1260">
    <property type="entry name" value="Lamin Tail domain"/>
    <property type="match status" value="2"/>
</dbReference>
<keyword evidence="2" id="KW-0812">Transmembrane</keyword>
<dbReference type="SUPFAM" id="SSF49299">
    <property type="entry name" value="PKD domain"/>
    <property type="match status" value="1"/>
</dbReference>